<feature type="compositionally biased region" description="Basic and acidic residues" evidence="1">
    <location>
        <begin position="127"/>
        <end position="148"/>
    </location>
</feature>
<protein>
    <recommendedName>
        <fullName evidence="5">DUF4890 domain-containing protein</fullName>
    </recommendedName>
</protein>
<dbReference type="RefSeq" id="WP_345221200.1">
    <property type="nucleotide sequence ID" value="NZ_BAABHA010000001.1"/>
</dbReference>
<feature type="signal peptide" evidence="2">
    <location>
        <begin position="1"/>
        <end position="20"/>
    </location>
</feature>
<organism evidence="3 4">
    <name type="scientific">Hymenobacter koreensis</name>
    <dbReference type="NCBI Taxonomy" id="1084523"/>
    <lineage>
        <taxon>Bacteria</taxon>
        <taxon>Pseudomonadati</taxon>
        <taxon>Bacteroidota</taxon>
        <taxon>Cytophagia</taxon>
        <taxon>Cytophagales</taxon>
        <taxon>Hymenobacteraceae</taxon>
        <taxon>Hymenobacter</taxon>
    </lineage>
</organism>
<feature type="region of interest" description="Disordered" evidence="1">
    <location>
        <begin position="127"/>
        <end position="158"/>
    </location>
</feature>
<evidence type="ECO:0000256" key="1">
    <source>
        <dbReference type="SAM" id="MobiDB-lite"/>
    </source>
</evidence>
<sequence>MKKMLLLLTVTALSFTAAQAQDQLAPNARKEARGGQGKHADRTPEQRADMQTQRLTKQLGLSADQQPKVRAIFLAQATEMQSLRGQMTPGSTDRQAMGQQMKAVMTRTDEQLKTALTAEQYTKYAAQRDERMDRMEDRKAEVKAEKKTMKSKTKIKAS</sequence>
<keyword evidence="4" id="KW-1185">Reference proteome</keyword>
<name>A0ABP8IVR8_9BACT</name>
<feature type="compositionally biased region" description="Basic residues" evidence="1">
    <location>
        <begin position="149"/>
        <end position="158"/>
    </location>
</feature>
<evidence type="ECO:0008006" key="5">
    <source>
        <dbReference type="Google" id="ProtNLM"/>
    </source>
</evidence>
<feature type="chain" id="PRO_5045235482" description="DUF4890 domain-containing protein" evidence="2">
    <location>
        <begin position="21"/>
        <end position="158"/>
    </location>
</feature>
<reference evidence="4" key="1">
    <citation type="journal article" date="2019" name="Int. J. Syst. Evol. Microbiol.">
        <title>The Global Catalogue of Microorganisms (GCM) 10K type strain sequencing project: providing services to taxonomists for standard genome sequencing and annotation.</title>
        <authorList>
            <consortium name="The Broad Institute Genomics Platform"/>
            <consortium name="The Broad Institute Genome Sequencing Center for Infectious Disease"/>
            <person name="Wu L."/>
            <person name="Ma J."/>
        </authorList>
    </citation>
    <scope>NUCLEOTIDE SEQUENCE [LARGE SCALE GENOMIC DNA]</scope>
    <source>
        <strain evidence="4">JCM 17924</strain>
    </source>
</reference>
<comment type="caution">
    <text evidence="3">The sequence shown here is derived from an EMBL/GenBank/DDBJ whole genome shotgun (WGS) entry which is preliminary data.</text>
</comment>
<accession>A0ABP8IVR8</accession>
<evidence type="ECO:0000256" key="2">
    <source>
        <dbReference type="SAM" id="SignalP"/>
    </source>
</evidence>
<evidence type="ECO:0000313" key="4">
    <source>
        <dbReference type="Proteomes" id="UP001500454"/>
    </source>
</evidence>
<proteinExistence type="predicted"/>
<evidence type="ECO:0000313" key="3">
    <source>
        <dbReference type="EMBL" id="GAA4374299.1"/>
    </source>
</evidence>
<feature type="region of interest" description="Disordered" evidence="1">
    <location>
        <begin position="23"/>
        <end position="63"/>
    </location>
</feature>
<gene>
    <name evidence="3" type="ORF">GCM10023186_05750</name>
</gene>
<feature type="compositionally biased region" description="Basic and acidic residues" evidence="1">
    <location>
        <begin position="28"/>
        <end position="48"/>
    </location>
</feature>
<keyword evidence="2" id="KW-0732">Signal</keyword>
<dbReference type="EMBL" id="BAABHA010000001">
    <property type="protein sequence ID" value="GAA4374299.1"/>
    <property type="molecule type" value="Genomic_DNA"/>
</dbReference>
<dbReference type="Proteomes" id="UP001500454">
    <property type="component" value="Unassembled WGS sequence"/>
</dbReference>